<dbReference type="Pfam" id="PF01408">
    <property type="entry name" value="GFO_IDH_MocA"/>
    <property type="match status" value="1"/>
</dbReference>
<evidence type="ECO:0000313" key="2">
    <source>
        <dbReference type="EMBL" id="WIY00955.1"/>
    </source>
</evidence>
<evidence type="ECO:0000259" key="1">
    <source>
        <dbReference type="Pfam" id="PF01408"/>
    </source>
</evidence>
<dbReference type="KEGG" id="amog:QRX60_44080"/>
<name>A0A9Y2JNI3_9PSEU</name>
<accession>A0A9Y2JNI3</accession>
<dbReference type="EMBL" id="CP127295">
    <property type="protein sequence ID" value="WIY00955.1"/>
    <property type="molecule type" value="Genomic_DNA"/>
</dbReference>
<dbReference type="Proteomes" id="UP001239397">
    <property type="component" value="Chromosome"/>
</dbReference>
<protein>
    <submittedName>
        <fullName evidence="2">Gfo/Idh/MocA family oxidoreductase</fullName>
    </submittedName>
</protein>
<dbReference type="RefSeq" id="WP_285997416.1">
    <property type="nucleotide sequence ID" value="NZ_CP127295.1"/>
</dbReference>
<dbReference type="Gene3D" id="3.40.50.720">
    <property type="entry name" value="NAD(P)-binding Rossmann-like Domain"/>
    <property type="match status" value="1"/>
</dbReference>
<proteinExistence type="predicted"/>
<dbReference type="SUPFAM" id="SSF51735">
    <property type="entry name" value="NAD(P)-binding Rossmann-fold domains"/>
    <property type="match status" value="1"/>
</dbReference>
<organism evidence="2 3">
    <name type="scientific">Amycolatopsis mongoliensis</name>
    <dbReference type="NCBI Taxonomy" id="715475"/>
    <lineage>
        <taxon>Bacteria</taxon>
        <taxon>Bacillati</taxon>
        <taxon>Actinomycetota</taxon>
        <taxon>Actinomycetes</taxon>
        <taxon>Pseudonocardiales</taxon>
        <taxon>Pseudonocardiaceae</taxon>
        <taxon>Amycolatopsis</taxon>
    </lineage>
</organism>
<dbReference type="AlphaFoldDB" id="A0A9Y2JNI3"/>
<evidence type="ECO:0000313" key="3">
    <source>
        <dbReference type="Proteomes" id="UP001239397"/>
    </source>
</evidence>
<dbReference type="GO" id="GO:0000166">
    <property type="term" value="F:nucleotide binding"/>
    <property type="evidence" value="ECO:0007669"/>
    <property type="project" value="InterPro"/>
</dbReference>
<feature type="domain" description="Gfo/Idh/MocA-like oxidoreductase N-terminal" evidence="1">
    <location>
        <begin position="2"/>
        <end position="117"/>
    </location>
</feature>
<reference evidence="2 3" key="1">
    <citation type="submission" date="2023-06" db="EMBL/GenBank/DDBJ databases">
        <authorList>
            <person name="Oyuntsetseg B."/>
            <person name="Kim S.B."/>
        </authorList>
    </citation>
    <scope>NUCLEOTIDE SEQUENCE [LARGE SCALE GENOMIC DNA]</scope>
    <source>
        <strain evidence="2 3">4-36</strain>
    </source>
</reference>
<dbReference type="InterPro" id="IPR036291">
    <property type="entry name" value="NAD(P)-bd_dom_sf"/>
</dbReference>
<sequence>MAIVGVDSSRPARLLDFFAAAGNPALGRVTHVVGLDGTDPEPLARRYGVTTTVRDVRDLPGSVDAALLCTRDGREHAAQALPLLAAGIPVWVDKPLATREADARAMTREAVARGLLLACRSGFRDADAVRAAAMQVRAAEGPASLEITGPAAPDSPYGGLAHYGIHHVELACEVLEQARGGRPRSVAEVTADSARLVGDDVTLDLRFRPPAECTGFTLAVNGDVRPVTAPARYLEEQVEDFLTGIGEGRGTRDPEALVDPVRLLEGILTTG</sequence>
<gene>
    <name evidence="2" type="ORF">QRX60_44080</name>
</gene>
<keyword evidence="3" id="KW-1185">Reference proteome</keyword>
<dbReference type="InterPro" id="IPR000683">
    <property type="entry name" value="Gfo/Idh/MocA-like_OxRdtase_N"/>
</dbReference>